<dbReference type="InterPro" id="IPR013083">
    <property type="entry name" value="Znf_RING/FYVE/PHD"/>
</dbReference>
<evidence type="ECO:0000259" key="6">
    <source>
        <dbReference type="PROSITE" id="PS50089"/>
    </source>
</evidence>
<evidence type="ECO:0000256" key="5">
    <source>
        <dbReference type="SAM" id="MobiDB-lite"/>
    </source>
</evidence>
<reference evidence="7 8" key="1">
    <citation type="submission" date="2022-12" db="EMBL/GenBank/DDBJ databases">
        <title>Chromosome-level genome of Tegillarca granosa.</title>
        <authorList>
            <person name="Kim J."/>
        </authorList>
    </citation>
    <scope>NUCLEOTIDE SEQUENCE [LARGE SCALE GENOMIC DNA]</scope>
    <source>
        <strain evidence="7">Teg-2019</strain>
        <tissue evidence="7">Adductor muscle</tissue>
    </source>
</reference>
<evidence type="ECO:0000256" key="1">
    <source>
        <dbReference type="ARBA" id="ARBA00022771"/>
    </source>
</evidence>
<dbReference type="PROSITE" id="PS50089">
    <property type="entry name" value="ZF_RING_2"/>
    <property type="match status" value="1"/>
</dbReference>
<evidence type="ECO:0000313" key="8">
    <source>
        <dbReference type="Proteomes" id="UP001217089"/>
    </source>
</evidence>
<feature type="coiled-coil region" evidence="4">
    <location>
        <begin position="289"/>
        <end position="355"/>
    </location>
</feature>
<evidence type="ECO:0000256" key="4">
    <source>
        <dbReference type="SAM" id="Coils"/>
    </source>
</evidence>
<sequence>MSDVHQPLFALLEVMLNLATPKVNPGGYSEEMFLDLTEEEKEEFTCSICLAKVLKDTRMCLNNHKYCYSCIFVWSTSGPATNHSRCPVCRADGFYLKNKTLDDRIGMKKVKCQMKSCRWRGPLRILTNHQHTTYTRTGLPMYRSESRDEGSSNNNELPRLTEDTRRQTRENPNSPRLQTLSELRQQASRSSHRLTQRSGTVDTSSQTSSESHTPRTPHPPNTPRPQGQPNRRVPTLPSIVHQNQNREPANENRTPRTRFDTRTGARPPPGHTNIRDRLRESRSRLDALMTNFTNELERGRREIEDFQEERERRRQEQLSEVRELGQRLGVVAQELRRLLTQRRQLREDLEDASESSV</sequence>
<feature type="compositionally biased region" description="Basic and acidic residues" evidence="5">
    <location>
        <begin position="248"/>
        <end position="263"/>
    </location>
</feature>
<gene>
    <name evidence="7" type="ORF">KUTeg_020827</name>
</gene>
<dbReference type="SMART" id="SM00184">
    <property type="entry name" value="RING"/>
    <property type="match status" value="1"/>
</dbReference>
<keyword evidence="1 3" id="KW-0479">Metal-binding</keyword>
<dbReference type="SUPFAM" id="SSF57850">
    <property type="entry name" value="RING/U-box"/>
    <property type="match status" value="1"/>
</dbReference>
<keyword evidence="8" id="KW-1185">Reference proteome</keyword>
<dbReference type="Proteomes" id="UP001217089">
    <property type="component" value="Unassembled WGS sequence"/>
</dbReference>
<feature type="compositionally biased region" description="Polar residues" evidence="5">
    <location>
        <begin position="170"/>
        <end position="189"/>
    </location>
</feature>
<dbReference type="Gene3D" id="3.30.40.10">
    <property type="entry name" value="Zinc/RING finger domain, C3HC4 (zinc finger)"/>
    <property type="match status" value="1"/>
</dbReference>
<dbReference type="InterPro" id="IPR001841">
    <property type="entry name" value="Znf_RING"/>
</dbReference>
<feature type="region of interest" description="Disordered" evidence="5">
    <location>
        <begin position="130"/>
        <end position="275"/>
    </location>
</feature>
<dbReference type="EMBL" id="JARBDR010000918">
    <property type="protein sequence ID" value="KAJ8301840.1"/>
    <property type="molecule type" value="Genomic_DNA"/>
</dbReference>
<name>A0ABQ9EEC3_TEGGR</name>
<feature type="domain" description="RING-type" evidence="6">
    <location>
        <begin position="46"/>
        <end position="90"/>
    </location>
</feature>
<keyword evidence="4" id="KW-0175">Coiled coil</keyword>
<keyword evidence="1 3" id="KW-0863">Zinc-finger</keyword>
<evidence type="ECO:0000256" key="2">
    <source>
        <dbReference type="ARBA" id="ARBA00022833"/>
    </source>
</evidence>
<proteinExistence type="predicted"/>
<protein>
    <recommendedName>
        <fullName evidence="6">RING-type domain-containing protein</fullName>
    </recommendedName>
</protein>
<evidence type="ECO:0000256" key="3">
    <source>
        <dbReference type="PROSITE-ProRule" id="PRU00175"/>
    </source>
</evidence>
<evidence type="ECO:0000313" key="7">
    <source>
        <dbReference type="EMBL" id="KAJ8301840.1"/>
    </source>
</evidence>
<organism evidence="7 8">
    <name type="scientific">Tegillarca granosa</name>
    <name type="common">Malaysian cockle</name>
    <name type="synonym">Anadara granosa</name>
    <dbReference type="NCBI Taxonomy" id="220873"/>
    <lineage>
        <taxon>Eukaryota</taxon>
        <taxon>Metazoa</taxon>
        <taxon>Spiralia</taxon>
        <taxon>Lophotrochozoa</taxon>
        <taxon>Mollusca</taxon>
        <taxon>Bivalvia</taxon>
        <taxon>Autobranchia</taxon>
        <taxon>Pteriomorphia</taxon>
        <taxon>Arcoida</taxon>
        <taxon>Arcoidea</taxon>
        <taxon>Arcidae</taxon>
        <taxon>Tegillarca</taxon>
    </lineage>
</organism>
<accession>A0ABQ9EEC3</accession>
<comment type="caution">
    <text evidence="7">The sequence shown here is derived from an EMBL/GenBank/DDBJ whole genome shotgun (WGS) entry which is preliminary data.</text>
</comment>
<feature type="compositionally biased region" description="Basic and acidic residues" evidence="5">
    <location>
        <begin position="159"/>
        <end position="169"/>
    </location>
</feature>
<feature type="compositionally biased region" description="Polar residues" evidence="5">
    <location>
        <begin position="196"/>
        <end position="211"/>
    </location>
</feature>
<keyword evidence="2" id="KW-0862">Zinc</keyword>